<dbReference type="Gene3D" id="3.90.550.10">
    <property type="entry name" value="Spore Coat Polysaccharide Biosynthesis Protein SpsA, Chain A"/>
    <property type="match status" value="1"/>
</dbReference>
<organism evidence="6 7">
    <name type="scientific">Fusarium duplospermum</name>
    <dbReference type="NCBI Taxonomy" id="1325734"/>
    <lineage>
        <taxon>Eukaryota</taxon>
        <taxon>Fungi</taxon>
        <taxon>Dikarya</taxon>
        <taxon>Ascomycota</taxon>
        <taxon>Pezizomycotina</taxon>
        <taxon>Sordariomycetes</taxon>
        <taxon>Hypocreomycetidae</taxon>
        <taxon>Hypocreales</taxon>
        <taxon>Nectriaceae</taxon>
        <taxon>Fusarium</taxon>
        <taxon>Fusarium solani species complex</taxon>
    </lineage>
</organism>
<dbReference type="GO" id="GO:0006487">
    <property type="term" value="P:protein N-linked glycosylation"/>
    <property type="evidence" value="ECO:0007669"/>
    <property type="project" value="TreeGrafter"/>
</dbReference>
<feature type="domain" description="Nucleotide-diphospho-sugar transferase" evidence="5">
    <location>
        <begin position="179"/>
        <end position="302"/>
    </location>
</feature>
<dbReference type="GO" id="GO:0000139">
    <property type="term" value="C:Golgi membrane"/>
    <property type="evidence" value="ECO:0007669"/>
    <property type="project" value="TreeGrafter"/>
</dbReference>
<gene>
    <name evidence="6" type="ORF">CEP54_003730</name>
</gene>
<accession>A0A428QMS3</accession>
<keyword evidence="7" id="KW-1185">Reference proteome</keyword>
<evidence type="ECO:0000256" key="4">
    <source>
        <dbReference type="ARBA" id="ARBA00022679"/>
    </source>
</evidence>
<keyword evidence="4" id="KW-0808">Transferase</keyword>
<dbReference type="PANTHER" id="PTHR31306:SF3">
    <property type="entry name" value="NUCLEOTIDE-DIPHOSPHO-SUGAR TRANSFERASE DOMAIN-CONTAINING PROTEIN"/>
    <property type="match status" value="1"/>
</dbReference>
<dbReference type="EMBL" id="NKCI01000024">
    <property type="protein sequence ID" value="RSL66580.1"/>
    <property type="molecule type" value="Genomic_DNA"/>
</dbReference>
<dbReference type="InterPro" id="IPR005069">
    <property type="entry name" value="Nucl-diP-sugar_transferase"/>
</dbReference>
<dbReference type="InterPro" id="IPR029044">
    <property type="entry name" value="Nucleotide-diphossugar_trans"/>
</dbReference>
<keyword evidence="3" id="KW-0328">Glycosyltransferase</keyword>
<comment type="similarity">
    <text evidence="1">Belongs to the glycosyltransferase 34 family.</text>
</comment>
<evidence type="ECO:0000313" key="6">
    <source>
        <dbReference type="EMBL" id="RSL66580.1"/>
    </source>
</evidence>
<name>A0A428QMS3_9HYPO</name>
<sequence length="384" mass="44446">MKMMMMDEVFLSRLNRRKGVFIAMGLLVLFGLAIHMWGFYFAEAMEALPTFKDPSSGQSAQKTSPVPDPDDMSGLMNALWKPFLHDLNENKFVSKEGYNYEIAQDNYRWKKPLGKKLLILDVDTRIDEGAGAMMNTSKLNPKEMVGRTGGMMNHYLYAMIHGYDYRFIRAPNYSDRHGTWVKVPMIQEALKTHEFVVFLDADAVFMYPHMPFEWLMSLWNITDNTLVAMASDPDSPRNRDHKGKPMWNTGFVVARQSERTQELFTNWEACPTEKKYDGCKKWAKDWAHEQAAFANYVRYDYNSDEELRPIPCMDGNGAPYIGDKSCGGVFVRHHWFHKDYPVGDLHQAILEAFVNRLHDGFHQDKQTTFLDASNKSYPLNRLQV</sequence>
<dbReference type="PANTHER" id="PTHR31306">
    <property type="entry name" value="ALPHA-1,6-MANNOSYLTRANSFERASE MNN11-RELATED"/>
    <property type="match status" value="1"/>
</dbReference>
<dbReference type="Proteomes" id="UP000288168">
    <property type="component" value="Unassembled WGS sequence"/>
</dbReference>
<proteinExistence type="inferred from homology"/>
<protein>
    <recommendedName>
        <fullName evidence="5">Nucleotide-diphospho-sugar transferase domain-containing protein</fullName>
    </recommendedName>
</protein>
<evidence type="ECO:0000259" key="5">
    <source>
        <dbReference type="Pfam" id="PF03407"/>
    </source>
</evidence>
<dbReference type="SUPFAM" id="SSF53448">
    <property type="entry name" value="Nucleotide-diphospho-sugar transferases"/>
    <property type="match status" value="1"/>
</dbReference>
<evidence type="ECO:0000256" key="1">
    <source>
        <dbReference type="ARBA" id="ARBA00005664"/>
    </source>
</evidence>
<dbReference type="AlphaFoldDB" id="A0A428QMS3"/>
<dbReference type="OrthoDB" id="3763672at2759"/>
<comment type="caution">
    <text evidence="6">The sequence shown here is derived from an EMBL/GenBank/DDBJ whole genome shotgun (WGS) entry which is preliminary data.</text>
</comment>
<dbReference type="Pfam" id="PF03407">
    <property type="entry name" value="Nucleotid_trans"/>
    <property type="match status" value="1"/>
</dbReference>
<reference evidence="6 7" key="1">
    <citation type="submission" date="2017-06" db="EMBL/GenBank/DDBJ databases">
        <title>Comparative genomic analysis of Ambrosia Fusariam Clade fungi.</title>
        <authorList>
            <person name="Stajich J.E."/>
            <person name="Carrillo J."/>
            <person name="Kijimoto T."/>
            <person name="Eskalen A."/>
            <person name="O'Donnell K."/>
            <person name="Kasson M."/>
        </authorList>
    </citation>
    <scope>NUCLEOTIDE SEQUENCE [LARGE SCALE GENOMIC DNA]</scope>
    <source>
        <strain evidence="6 7">NRRL62584</strain>
    </source>
</reference>
<dbReference type="GO" id="GO:0016757">
    <property type="term" value="F:glycosyltransferase activity"/>
    <property type="evidence" value="ECO:0007669"/>
    <property type="project" value="UniProtKB-KW"/>
</dbReference>
<evidence type="ECO:0000256" key="2">
    <source>
        <dbReference type="ARBA" id="ARBA00007033"/>
    </source>
</evidence>
<evidence type="ECO:0000256" key="3">
    <source>
        <dbReference type="ARBA" id="ARBA00022676"/>
    </source>
</evidence>
<comment type="similarity">
    <text evidence="2">Belongs to the glycosyltransferase 77 family.</text>
</comment>
<dbReference type="InterPro" id="IPR008630">
    <property type="entry name" value="Glyco_trans_34"/>
</dbReference>
<evidence type="ECO:0000313" key="7">
    <source>
        <dbReference type="Proteomes" id="UP000288168"/>
    </source>
</evidence>